<dbReference type="GO" id="GO:0000981">
    <property type="term" value="F:DNA-binding transcription factor activity, RNA polymerase II-specific"/>
    <property type="evidence" value="ECO:0007669"/>
    <property type="project" value="TreeGrafter"/>
</dbReference>
<evidence type="ECO:0000256" key="4">
    <source>
        <dbReference type="ARBA" id="ARBA00023159"/>
    </source>
</evidence>
<organism evidence="10 11">
    <name type="scientific">Holothuria leucospilota</name>
    <name type="common">Black long sea cucumber</name>
    <name type="synonym">Mertensiothuria leucospilota</name>
    <dbReference type="NCBI Taxonomy" id="206669"/>
    <lineage>
        <taxon>Eukaryota</taxon>
        <taxon>Metazoa</taxon>
        <taxon>Echinodermata</taxon>
        <taxon>Eleutherozoa</taxon>
        <taxon>Echinozoa</taxon>
        <taxon>Holothuroidea</taxon>
        <taxon>Aspidochirotacea</taxon>
        <taxon>Aspidochirotida</taxon>
        <taxon>Holothuriidae</taxon>
        <taxon>Holothuria</taxon>
    </lineage>
</organism>
<feature type="coiled-coil region" evidence="7">
    <location>
        <begin position="300"/>
        <end position="348"/>
    </location>
</feature>
<evidence type="ECO:0000256" key="7">
    <source>
        <dbReference type="SAM" id="Coils"/>
    </source>
</evidence>
<dbReference type="GO" id="GO:0005634">
    <property type="term" value="C:nucleus"/>
    <property type="evidence" value="ECO:0007669"/>
    <property type="project" value="UniProtKB-SubCell"/>
</dbReference>
<accession>A0A9Q1H418</accession>
<evidence type="ECO:0000256" key="3">
    <source>
        <dbReference type="ARBA" id="ARBA00023125"/>
    </source>
</evidence>
<dbReference type="InterPro" id="IPR004827">
    <property type="entry name" value="bZIP"/>
</dbReference>
<comment type="subcellular location">
    <subcellularLocation>
        <location evidence="1">Nucleus</location>
    </subcellularLocation>
</comment>
<dbReference type="PANTHER" id="PTHR46004:SF3">
    <property type="entry name" value="CYCLIC AMP RESPONSE ELEMENT-BINDING PROTEIN A"/>
    <property type="match status" value="1"/>
</dbReference>
<feature type="domain" description="BZIP" evidence="9">
    <location>
        <begin position="282"/>
        <end position="345"/>
    </location>
</feature>
<dbReference type="Gene3D" id="1.20.5.170">
    <property type="match status" value="1"/>
</dbReference>
<keyword evidence="3" id="KW-0238">DNA-binding</keyword>
<dbReference type="SMART" id="SM00338">
    <property type="entry name" value="BRLZ"/>
    <property type="match status" value="1"/>
</dbReference>
<proteinExistence type="predicted"/>
<protein>
    <submittedName>
        <fullName evidence="10">Cyclic AMP-responsive element-binding protein 3-like protein 2</fullName>
    </submittedName>
</protein>
<gene>
    <name evidence="10" type="ORF">HOLleu_25502</name>
</gene>
<comment type="caution">
    <text evidence="10">The sequence shown here is derived from an EMBL/GenBank/DDBJ whole genome shotgun (WGS) entry which is preliminary data.</text>
</comment>
<sequence length="375" mass="42500">MDDWLAEERPTDFFDNDFQYILDTGVFKNVPLAEQLEGLHSNHISDLLDDPLLSDRLPYDEYEDSLSPTPYIQTDHSYSMANETDSPFLKTVKVEPAEDYENEFVDVLPLSPELSQPIPLLKKEKDKKENCSLKAQQVVLKEPLYPHLKPKTTQRTLVLSPVSTKHNVPHLKVELLPSTDDSGSDSHDLPPTPPSSTPSDSEGGSSPNRHTPSEPGSPVAYQPPVRKPESRTTAITAQMFTNLQRLPPSGPIVLTEEEKRTLVAEGYPIPTKLPLTKAEEKALKKVRRKIKNKISAQESRRKKKEYVEALEKRMESYSHENGELRKKVENLETTNESLAQQLERLQAIVNKVSRPIKASATQTGTCLMYNLRRWR</sequence>
<dbReference type="FunFam" id="1.20.5.170:FF:000054">
    <property type="entry name" value="Cyclic AMP-responsive element-binding protein 3-like 2"/>
    <property type="match status" value="1"/>
</dbReference>
<evidence type="ECO:0000256" key="6">
    <source>
        <dbReference type="ARBA" id="ARBA00023242"/>
    </source>
</evidence>
<feature type="region of interest" description="Disordered" evidence="8">
    <location>
        <begin position="175"/>
        <end position="230"/>
    </location>
</feature>
<keyword evidence="4" id="KW-0010">Activator</keyword>
<evidence type="ECO:0000256" key="2">
    <source>
        <dbReference type="ARBA" id="ARBA00023015"/>
    </source>
</evidence>
<keyword evidence="5" id="KW-0804">Transcription</keyword>
<evidence type="ECO:0000256" key="1">
    <source>
        <dbReference type="ARBA" id="ARBA00004123"/>
    </source>
</evidence>
<keyword evidence="11" id="KW-1185">Reference proteome</keyword>
<dbReference type="EMBL" id="JAIZAY010000012">
    <property type="protein sequence ID" value="KAJ8032083.1"/>
    <property type="molecule type" value="Genomic_DNA"/>
</dbReference>
<dbReference type="Pfam" id="PF00170">
    <property type="entry name" value="bZIP_1"/>
    <property type="match status" value="1"/>
</dbReference>
<dbReference type="SUPFAM" id="SSF57959">
    <property type="entry name" value="Leucine zipper domain"/>
    <property type="match status" value="1"/>
</dbReference>
<name>A0A9Q1H418_HOLLE</name>
<evidence type="ECO:0000313" key="10">
    <source>
        <dbReference type="EMBL" id="KAJ8032083.1"/>
    </source>
</evidence>
<evidence type="ECO:0000256" key="5">
    <source>
        <dbReference type="ARBA" id="ARBA00023163"/>
    </source>
</evidence>
<keyword evidence="7" id="KW-0175">Coiled coil</keyword>
<evidence type="ECO:0000313" key="11">
    <source>
        <dbReference type="Proteomes" id="UP001152320"/>
    </source>
</evidence>
<dbReference type="OrthoDB" id="674948at2759"/>
<dbReference type="PROSITE" id="PS50217">
    <property type="entry name" value="BZIP"/>
    <property type="match status" value="1"/>
</dbReference>
<keyword evidence="2" id="KW-0805">Transcription regulation</keyword>
<keyword evidence="6" id="KW-0539">Nucleus</keyword>
<feature type="compositionally biased region" description="Low complexity" evidence="8">
    <location>
        <begin position="197"/>
        <end position="207"/>
    </location>
</feature>
<dbReference type="PROSITE" id="PS00036">
    <property type="entry name" value="BZIP_BASIC"/>
    <property type="match status" value="1"/>
</dbReference>
<evidence type="ECO:0000259" key="9">
    <source>
        <dbReference type="PROSITE" id="PS50217"/>
    </source>
</evidence>
<dbReference type="GO" id="GO:0035497">
    <property type="term" value="F:cAMP response element binding"/>
    <property type="evidence" value="ECO:0007669"/>
    <property type="project" value="TreeGrafter"/>
</dbReference>
<dbReference type="InterPro" id="IPR046347">
    <property type="entry name" value="bZIP_sf"/>
</dbReference>
<dbReference type="PANTHER" id="PTHR46004">
    <property type="entry name" value="CYCLIC AMP RESPONSE ELEMENT-BINDING PROTEIN A"/>
    <property type="match status" value="1"/>
</dbReference>
<reference evidence="10" key="1">
    <citation type="submission" date="2021-10" db="EMBL/GenBank/DDBJ databases">
        <title>Tropical sea cucumber genome reveals ecological adaptation and Cuvierian tubules defense mechanism.</title>
        <authorList>
            <person name="Chen T."/>
        </authorList>
    </citation>
    <scope>NUCLEOTIDE SEQUENCE</scope>
    <source>
        <strain evidence="10">Nanhai2018</strain>
        <tissue evidence="10">Muscle</tissue>
    </source>
</reference>
<evidence type="ECO:0000256" key="8">
    <source>
        <dbReference type="SAM" id="MobiDB-lite"/>
    </source>
</evidence>
<dbReference type="AlphaFoldDB" id="A0A9Q1H418"/>
<dbReference type="CDD" id="cd14689">
    <property type="entry name" value="bZIP_CREB3"/>
    <property type="match status" value="1"/>
</dbReference>
<dbReference type="Proteomes" id="UP001152320">
    <property type="component" value="Chromosome 12"/>
</dbReference>